<dbReference type="EMBL" id="PVTH01000001">
    <property type="protein sequence ID" value="PRY55411.1"/>
    <property type="molecule type" value="Genomic_DNA"/>
</dbReference>
<protein>
    <submittedName>
        <fullName evidence="5">Beta-glucosidase</fullName>
    </submittedName>
</protein>
<dbReference type="InterPro" id="IPR050288">
    <property type="entry name" value="Cellulose_deg_GH3"/>
</dbReference>
<proteinExistence type="inferred from homology"/>
<dbReference type="InterPro" id="IPR026891">
    <property type="entry name" value="Fn3-like"/>
</dbReference>
<comment type="similarity">
    <text evidence="1">Belongs to the glycosyl hydrolase 3 family.</text>
</comment>
<dbReference type="InterPro" id="IPR002772">
    <property type="entry name" value="Glyco_hydro_3_C"/>
</dbReference>
<dbReference type="AlphaFoldDB" id="A0A2T0UBU4"/>
<dbReference type="RefSeq" id="WP_106290796.1">
    <property type="nucleotide sequence ID" value="NZ_PVTH01000001.1"/>
</dbReference>
<gene>
    <name evidence="5" type="ORF">B0I27_101381</name>
</gene>
<dbReference type="PANTHER" id="PTHR42715:SF10">
    <property type="entry name" value="BETA-GLUCOSIDASE"/>
    <property type="match status" value="1"/>
</dbReference>
<dbReference type="SUPFAM" id="SSF51445">
    <property type="entry name" value="(Trans)glycosidases"/>
    <property type="match status" value="1"/>
</dbReference>
<name>A0A2T0UBU4_9SPHI</name>
<evidence type="ECO:0000313" key="5">
    <source>
        <dbReference type="EMBL" id="PRY55411.1"/>
    </source>
</evidence>
<dbReference type="GO" id="GO:0008422">
    <property type="term" value="F:beta-glucosidase activity"/>
    <property type="evidence" value="ECO:0007669"/>
    <property type="project" value="UniProtKB-ARBA"/>
</dbReference>
<feature type="chain" id="PRO_5015717465" evidence="3">
    <location>
        <begin position="22"/>
        <end position="746"/>
    </location>
</feature>
<dbReference type="InterPro" id="IPR001764">
    <property type="entry name" value="Glyco_hydro_3_N"/>
</dbReference>
<dbReference type="Gene3D" id="2.60.40.10">
    <property type="entry name" value="Immunoglobulins"/>
    <property type="match status" value="1"/>
</dbReference>
<accession>A0A2T0UBU4</accession>
<reference evidence="5 6" key="1">
    <citation type="submission" date="2018-03" db="EMBL/GenBank/DDBJ databases">
        <title>Genomic Encyclopedia of Type Strains, Phase III (KMG-III): the genomes of soil and plant-associated and newly described type strains.</title>
        <authorList>
            <person name="Whitman W."/>
        </authorList>
    </citation>
    <scope>NUCLEOTIDE SEQUENCE [LARGE SCALE GENOMIC DNA]</scope>
    <source>
        <strain evidence="5 6">CGMCC 1.9313</strain>
    </source>
</reference>
<comment type="caution">
    <text evidence="5">The sequence shown here is derived from an EMBL/GenBank/DDBJ whole genome shotgun (WGS) entry which is preliminary data.</text>
</comment>
<feature type="domain" description="Fibronectin type III-like" evidence="4">
    <location>
        <begin position="664"/>
        <end position="733"/>
    </location>
</feature>
<dbReference type="PRINTS" id="PR00133">
    <property type="entry name" value="GLHYDRLASE3"/>
</dbReference>
<dbReference type="InterPro" id="IPR036962">
    <property type="entry name" value="Glyco_hydro_3_N_sf"/>
</dbReference>
<feature type="signal peptide" evidence="3">
    <location>
        <begin position="1"/>
        <end position="21"/>
    </location>
</feature>
<dbReference type="Proteomes" id="UP000238034">
    <property type="component" value="Unassembled WGS sequence"/>
</dbReference>
<keyword evidence="3" id="KW-0732">Signal</keyword>
<evidence type="ECO:0000259" key="4">
    <source>
        <dbReference type="SMART" id="SM01217"/>
    </source>
</evidence>
<dbReference type="SUPFAM" id="SSF52279">
    <property type="entry name" value="Beta-D-glucan exohydrolase, C-terminal domain"/>
    <property type="match status" value="1"/>
</dbReference>
<dbReference type="Pfam" id="PF14310">
    <property type="entry name" value="Fn3-like"/>
    <property type="match status" value="1"/>
</dbReference>
<dbReference type="Pfam" id="PF01915">
    <property type="entry name" value="Glyco_hydro_3_C"/>
    <property type="match status" value="1"/>
</dbReference>
<dbReference type="InterPro" id="IPR017853">
    <property type="entry name" value="GH"/>
</dbReference>
<dbReference type="InterPro" id="IPR013783">
    <property type="entry name" value="Ig-like_fold"/>
</dbReference>
<evidence type="ECO:0000256" key="1">
    <source>
        <dbReference type="ARBA" id="ARBA00005336"/>
    </source>
</evidence>
<dbReference type="Gene3D" id="3.20.20.300">
    <property type="entry name" value="Glycoside hydrolase, family 3, N-terminal domain"/>
    <property type="match status" value="1"/>
</dbReference>
<evidence type="ECO:0000256" key="3">
    <source>
        <dbReference type="SAM" id="SignalP"/>
    </source>
</evidence>
<dbReference type="Gene3D" id="3.40.50.1700">
    <property type="entry name" value="Glycoside hydrolase family 3 C-terminal domain"/>
    <property type="match status" value="1"/>
</dbReference>
<dbReference type="GO" id="GO:0005975">
    <property type="term" value="P:carbohydrate metabolic process"/>
    <property type="evidence" value="ECO:0007669"/>
    <property type="project" value="InterPro"/>
</dbReference>
<dbReference type="FunFam" id="2.60.40.10:FF:000495">
    <property type="entry name" value="Periplasmic beta-glucosidase"/>
    <property type="match status" value="1"/>
</dbReference>
<dbReference type="SMART" id="SM01217">
    <property type="entry name" value="Fn3_like"/>
    <property type="match status" value="1"/>
</dbReference>
<dbReference type="PANTHER" id="PTHR42715">
    <property type="entry name" value="BETA-GLUCOSIDASE"/>
    <property type="match status" value="1"/>
</dbReference>
<dbReference type="FunFam" id="3.20.20.300:FF:000005">
    <property type="entry name" value="Periplasmic beta-glucosidase"/>
    <property type="match status" value="1"/>
</dbReference>
<organism evidence="5 6">
    <name type="scientific">Arcticibacter pallidicorallinus</name>
    <dbReference type="NCBI Taxonomy" id="1259464"/>
    <lineage>
        <taxon>Bacteria</taxon>
        <taxon>Pseudomonadati</taxon>
        <taxon>Bacteroidota</taxon>
        <taxon>Sphingobacteriia</taxon>
        <taxon>Sphingobacteriales</taxon>
        <taxon>Sphingobacteriaceae</taxon>
        <taxon>Arcticibacter</taxon>
    </lineage>
</organism>
<sequence length="746" mass="82563">MSKLFFPVLLSLIIGSSELCAQTRISSPKSIDDKVSELMSKMTLEEKVGQLNQYTGERLATGPVTANSTKYEDIKAGRVGSMLNVRGAKDTREVQALAMQSRLKIPLLFGLDVVHGYRVTFPIPLAEAASWDIPAIEGAARIAAEEASASGIHWTFAPMIDISRDPRWGRVMEGAGEDPYLGSIISSARVKGFQGKGLGTLDAIMACAKHFAAYGAALAGRDYNSVDMSERMLHEVYLPPFKAAMDAGVATFMNAFNDLNGIPATGSSYLQRDILKDSWKFPGFIVSDWGSIKEMVPHGYAKDNREAARLAIQAGSDMDMESHSYLPYLADLVKKGEVEERLIDDAVRRILTKKFEMGLFDDPYRFSNEAREKKTLNSAKNKEAARKMAEKSIVLLKNEGQILPLSKNAKKIAVIGPLGKSKEDMKGFWSVKWDDDDLVSLYEGLQKKVGAGSRIEYAMGCTISDTSRAGFADAIETAKRSDVVIMAVGETFDMSGEGNSRANIGLPGVQEELIKAIQATGKPVVVLVMAGRPLIFNWTSEHVPAIMYTWWLGSEAGHAMANVLFGDYNPAGKLPMTFPRSEGQIPLFYSYKNTGRPPLNENDRRYRSIYLDLPNTPRYAFGYGLSYTQFALSDLKLTKNSIHSSDSIVVSCTIRNTGKYAGEEVVQLYLQDMFASVTRPLKELKDFKKVMLQPGESKKLQFVINKDKLAFYDQQMNWTTEPGEFNLMLGTSSDKISLERKFQLIN</sequence>
<dbReference type="Pfam" id="PF00933">
    <property type="entry name" value="Glyco_hydro_3"/>
    <property type="match status" value="1"/>
</dbReference>
<evidence type="ECO:0000313" key="6">
    <source>
        <dbReference type="Proteomes" id="UP000238034"/>
    </source>
</evidence>
<dbReference type="OrthoDB" id="9758670at2"/>
<keyword evidence="6" id="KW-1185">Reference proteome</keyword>
<dbReference type="InterPro" id="IPR036881">
    <property type="entry name" value="Glyco_hydro_3_C_sf"/>
</dbReference>
<evidence type="ECO:0000256" key="2">
    <source>
        <dbReference type="ARBA" id="ARBA00022801"/>
    </source>
</evidence>
<keyword evidence="2" id="KW-0378">Hydrolase</keyword>